<name>A0A1I2IBL6_9BACT</name>
<feature type="domain" description="Sulfatase N-terminal" evidence="6">
    <location>
        <begin position="32"/>
        <end position="347"/>
    </location>
</feature>
<dbReference type="InterPro" id="IPR017850">
    <property type="entry name" value="Alkaline_phosphatase_core_sf"/>
</dbReference>
<dbReference type="GO" id="GO:0046872">
    <property type="term" value="F:metal ion binding"/>
    <property type="evidence" value="ECO:0007669"/>
    <property type="project" value="UniProtKB-KW"/>
</dbReference>
<dbReference type="InterPro" id="IPR050738">
    <property type="entry name" value="Sulfatase"/>
</dbReference>
<dbReference type="PROSITE" id="PS51257">
    <property type="entry name" value="PROKAR_LIPOPROTEIN"/>
    <property type="match status" value="1"/>
</dbReference>
<dbReference type="SUPFAM" id="SSF53649">
    <property type="entry name" value="Alkaline phosphatase-like"/>
    <property type="match status" value="1"/>
</dbReference>
<evidence type="ECO:0000256" key="2">
    <source>
        <dbReference type="ARBA" id="ARBA00022723"/>
    </source>
</evidence>
<feature type="region of interest" description="Disordered" evidence="5">
    <location>
        <begin position="458"/>
        <end position="483"/>
    </location>
</feature>
<evidence type="ECO:0000256" key="4">
    <source>
        <dbReference type="ARBA" id="ARBA00022837"/>
    </source>
</evidence>
<keyword evidence="3" id="KW-0378">Hydrolase</keyword>
<dbReference type="Pfam" id="PF00884">
    <property type="entry name" value="Sulfatase"/>
    <property type="match status" value="1"/>
</dbReference>
<organism evidence="7 8">
    <name type="scientific">Sunxiuqinia elliptica</name>
    <dbReference type="NCBI Taxonomy" id="655355"/>
    <lineage>
        <taxon>Bacteria</taxon>
        <taxon>Pseudomonadati</taxon>
        <taxon>Bacteroidota</taxon>
        <taxon>Bacteroidia</taxon>
        <taxon>Marinilabiliales</taxon>
        <taxon>Prolixibacteraceae</taxon>
        <taxon>Sunxiuqinia</taxon>
    </lineage>
</organism>
<keyword evidence="2" id="KW-0479">Metal-binding</keyword>
<accession>A0A1I2IBL6</accession>
<evidence type="ECO:0000256" key="3">
    <source>
        <dbReference type="ARBA" id="ARBA00022801"/>
    </source>
</evidence>
<dbReference type="InterPro" id="IPR000917">
    <property type="entry name" value="Sulfatase_N"/>
</dbReference>
<dbReference type="Gene3D" id="3.40.720.10">
    <property type="entry name" value="Alkaline Phosphatase, subunit A"/>
    <property type="match status" value="1"/>
</dbReference>
<reference evidence="7 8" key="1">
    <citation type="submission" date="2016-10" db="EMBL/GenBank/DDBJ databases">
        <authorList>
            <person name="de Groot N.N."/>
        </authorList>
    </citation>
    <scope>NUCLEOTIDE SEQUENCE [LARGE SCALE GENOMIC DNA]</scope>
    <source>
        <strain evidence="7 8">CGMCC 1.9156</strain>
    </source>
</reference>
<dbReference type="PANTHER" id="PTHR42693">
    <property type="entry name" value="ARYLSULFATASE FAMILY MEMBER"/>
    <property type="match status" value="1"/>
</dbReference>
<dbReference type="CDD" id="cd16026">
    <property type="entry name" value="GALNS_like"/>
    <property type="match status" value="1"/>
</dbReference>
<evidence type="ECO:0000256" key="1">
    <source>
        <dbReference type="ARBA" id="ARBA00008779"/>
    </source>
</evidence>
<evidence type="ECO:0000259" key="6">
    <source>
        <dbReference type="Pfam" id="PF00884"/>
    </source>
</evidence>
<evidence type="ECO:0000256" key="5">
    <source>
        <dbReference type="SAM" id="MobiDB-lite"/>
    </source>
</evidence>
<dbReference type="AlphaFoldDB" id="A0A1I2IBL6"/>
<dbReference type="Proteomes" id="UP000198964">
    <property type="component" value="Unassembled WGS sequence"/>
</dbReference>
<proteinExistence type="inferred from homology"/>
<evidence type="ECO:0000313" key="8">
    <source>
        <dbReference type="Proteomes" id="UP000198964"/>
    </source>
</evidence>
<keyword evidence="8" id="KW-1185">Reference proteome</keyword>
<keyword evidence="4" id="KW-0106">Calcium</keyword>
<dbReference type="GO" id="GO:0004065">
    <property type="term" value="F:arylsulfatase activity"/>
    <property type="evidence" value="ECO:0007669"/>
    <property type="project" value="TreeGrafter"/>
</dbReference>
<dbReference type="RefSeq" id="WP_093920061.1">
    <property type="nucleotide sequence ID" value="NZ_FONW01000005.1"/>
</dbReference>
<sequence>MKIFNSHLSLVPFMLLSSCQHQKNDNDTYLPPNIVVILADDMGYGDLSSYGATGFFTPNLDKLAMEGIRFTNFYVSQPVCSASRASLLTGCYSNRIGIKYALGPGSKIGLNPEEETIAEILRERGYKSMAIGKWHLGDDVSFLPMQQGFDDYLGLPYSNDMWPVGYDGKPKEKSKHPELPLIRGNESVKKIRTLDEQAELTSLYTKEAVTFIEKNKKHPFFLYLAHSMPHVPLAVSSKFKGKTKQGVYGDVVMELDWSVGEIIKTLEKLGIRENTLVIFTSDNGPWLSYGNHAGSAGGLREGKLTSFEGGVRVPCIMSWTREIPKGILSNKLASTIDILPTLARITGASLPKKKIDGIDISAIMKGDVDATPRRVLYHYFADNQLEAIRMDDWKLIFPHNYKSYENTEQGNNGYPGIYNSLTTARKLFNLDNDPGERYDVSGLYPEVIDEIERIAQEAREDLGDSRTGDVGKNRREPGRLSPK</sequence>
<dbReference type="EMBL" id="FONW01000005">
    <property type="protein sequence ID" value="SFF37931.1"/>
    <property type="molecule type" value="Genomic_DNA"/>
</dbReference>
<dbReference type="InterPro" id="IPR024607">
    <property type="entry name" value="Sulfatase_CS"/>
</dbReference>
<dbReference type="Gene3D" id="3.30.1120.10">
    <property type="match status" value="1"/>
</dbReference>
<dbReference type="Pfam" id="PF14707">
    <property type="entry name" value="Sulfatase_C"/>
    <property type="match status" value="1"/>
</dbReference>
<dbReference type="PROSITE" id="PS00149">
    <property type="entry name" value="SULFATASE_2"/>
    <property type="match status" value="1"/>
</dbReference>
<evidence type="ECO:0000313" key="7">
    <source>
        <dbReference type="EMBL" id="SFF37931.1"/>
    </source>
</evidence>
<protein>
    <submittedName>
        <fullName evidence="7">Arylsulfatase</fullName>
    </submittedName>
</protein>
<dbReference type="STRING" id="655355.SAMN05216283_105153"/>
<gene>
    <name evidence="7" type="ORF">SAMN05216283_105153</name>
</gene>
<dbReference type="PANTHER" id="PTHR42693:SF53">
    <property type="entry name" value="ENDO-4-O-SULFATASE"/>
    <property type="match status" value="1"/>
</dbReference>
<comment type="similarity">
    <text evidence="1">Belongs to the sulfatase family.</text>
</comment>